<organism evidence="1">
    <name type="scientific">marine sediment metagenome</name>
    <dbReference type="NCBI Taxonomy" id="412755"/>
    <lineage>
        <taxon>unclassified sequences</taxon>
        <taxon>metagenomes</taxon>
        <taxon>ecological metagenomes</taxon>
    </lineage>
</organism>
<comment type="caution">
    <text evidence="1">The sequence shown here is derived from an EMBL/GenBank/DDBJ whole genome shotgun (WGS) entry which is preliminary data.</text>
</comment>
<dbReference type="EMBL" id="BARS01000494">
    <property type="protein sequence ID" value="GAF78181.1"/>
    <property type="molecule type" value="Genomic_DNA"/>
</dbReference>
<gene>
    <name evidence="1" type="ORF">S01H1_01184</name>
</gene>
<name>X0SSQ5_9ZZZZ</name>
<protein>
    <submittedName>
        <fullName evidence="1">Uncharacterized protein</fullName>
    </submittedName>
</protein>
<feature type="non-terminal residue" evidence="1">
    <location>
        <position position="146"/>
    </location>
</feature>
<sequence>MKNIYIETIAPLLRGLTFDGERGNISILEDDSKKVDFAIDKIRSEETLPLYLKGVKNQNLLNKEQLVEKIISYTIDKFKDYIKKYKQKPKIVILENIGIFYLGESYDDAINVKNNFEDVLKNIKIKSKLSEPQGCTEKKNLKIITD</sequence>
<reference evidence="1" key="1">
    <citation type="journal article" date="2014" name="Front. Microbiol.">
        <title>High frequency of phylogenetically diverse reductive dehalogenase-homologous genes in deep subseafloor sedimentary metagenomes.</title>
        <authorList>
            <person name="Kawai M."/>
            <person name="Futagami T."/>
            <person name="Toyoda A."/>
            <person name="Takaki Y."/>
            <person name="Nishi S."/>
            <person name="Hori S."/>
            <person name="Arai W."/>
            <person name="Tsubouchi T."/>
            <person name="Morono Y."/>
            <person name="Uchiyama I."/>
            <person name="Ito T."/>
            <person name="Fujiyama A."/>
            <person name="Inagaki F."/>
            <person name="Takami H."/>
        </authorList>
    </citation>
    <scope>NUCLEOTIDE SEQUENCE</scope>
    <source>
        <strain evidence="1">Expedition CK06-06</strain>
    </source>
</reference>
<accession>X0SSQ5</accession>
<evidence type="ECO:0000313" key="1">
    <source>
        <dbReference type="EMBL" id="GAF78181.1"/>
    </source>
</evidence>
<dbReference type="AlphaFoldDB" id="X0SSQ5"/>
<proteinExistence type="predicted"/>